<feature type="compositionally biased region" description="Low complexity" evidence="1">
    <location>
        <begin position="276"/>
        <end position="308"/>
    </location>
</feature>
<feature type="compositionally biased region" description="Low complexity" evidence="1">
    <location>
        <begin position="239"/>
        <end position="256"/>
    </location>
</feature>
<feature type="compositionally biased region" description="Basic and acidic residues" evidence="1">
    <location>
        <begin position="514"/>
        <end position="529"/>
    </location>
</feature>
<comment type="caution">
    <text evidence="2">The sequence shown here is derived from an EMBL/GenBank/DDBJ whole genome shotgun (WGS) entry which is preliminary data.</text>
</comment>
<evidence type="ECO:0000313" key="2">
    <source>
        <dbReference type="EMBL" id="KAK2853918.1"/>
    </source>
</evidence>
<name>A0AA88NDC2_CHASR</name>
<evidence type="ECO:0000313" key="3">
    <source>
        <dbReference type="Proteomes" id="UP001187415"/>
    </source>
</evidence>
<gene>
    <name evidence="2" type="ORF">Q5P01_006579</name>
</gene>
<feature type="compositionally biased region" description="Basic and acidic residues" evidence="1">
    <location>
        <begin position="467"/>
        <end position="480"/>
    </location>
</feature>
<organism evidence="2 3">
    <name type="scientific">Channa striata</name>
    <name type="common">Snakehead murrel</name>
    <name type="synonym">Ophicephalus striatus</name>
    <dbReference type="NCBI Taxonomy" id="64152"/>
    <lineage>
        <taxon>Eukaryota</taxon>
        <taxon>Metazoa</taxon>
        <taxon>Chordata</taxon>
        <taxon>Craniata</taxon>
        <taxon>Vertebrata</taxon>
        <taxon>Euteleostomi</taxon>
        <taxon>Actinopterygii</taxon>
        <taxon>Neopterygii</taxon>
        <taxon>Teleostei</taxon>
        <taxon>Neoteleostei</taxon>
        <taxon>Acanthomorphata</taxon>
        <taxon>Anabantaria</taxon>
        <taxon>Anabantiformes</taxon>
        <taxon>Channoidei</taxon>
        <taxon>Channidae</taxon>
        <taxon>Channa</taxon>
    </lineage>
</organism>
<sequence length="561" mass="58723">MNRTERPVPSGDVRPNRLSLTEREFPPAEKSAPEWTGCGCGCGRGGVKHWEGAACRRGRQRWAGRIEIATDVQRTSGAREGISPLSANTGNIMGGKLSKKKKGYDVSDPKQAKEESAPASAEKSAKVEDGAPSTEPELTAKTDNVAEKVAGSTVTAVTEAAEAPEKPKSAPSEETEKAAPVQEPVVTTESAPVVKESTVAAEEASPLTKEPSAPTEAATPIAKEPATPTEDTSQDAKEPAAPAEEAAPIAKEPVAPTQEANSAAESAKDQEPEPIPEAVTESETTVEETAVPVAVPVPETVAELVAETPEPEQAHEPEMEQEPEPESVDAPKPDSKPEQTPERELQQSPEPEPEQQAAAAEPATKEVEDIQPEPIIPSPDITASETTEADAAEVSESAAQEVHTENQAEEESSDAAEASSSGGPAEPEAAEPVPEIFISQSVSASEITAESKDGAETSVVPCSEPEVESKLENGDLESDSVKEDVVKAVALPAVNGECKDYTAAQTEECVNGSEKPEDTPSKEPSDFELKKDMNLSGDVQEVSDAVSNMVEGLSSEVTQAV</sequence>
<feature type="compositionally biased region" description="Polar residues" evidence="1">
    <location>
        <begin position="438"/>
        <end position="448"/>
    </location>
</feature>
<dbReference type="Proteomes" id="UP001187415">
    <property type="component" value="Unassembled WGS sequence"/>
</dbReference>
<dbReference type="EMBL" id="JAUPFM010000004">
    <property type="protein sequence ID" value="KAK2853918.1"/>
    <property type="molecule type" value="Genomic_DNA"/>
</dbReference>
<feature type="compositionally biased region" description="Low complexity" evidence="1">
    <location>
        <begin position="149"/>
        <end position="161"/>
    </location>
</feature>
<feature type="compositionally biased region" description="Low complexity" evidence="1">
    <location>
        <begin position="346"/>
        <end position="362"/>
    </location>
</feature>
<dbReference type="AlphaFoldDB" id="A0AA88NDC2"/>
<accession>A0AA88NDC2</accession>
<feature type="region of interest" description="Disordered" evidence="1">
    <location>
        <begin position="73"/>
        <end position="480"/>
    </location>
</feature>
<keyword evidence="3" id="KW-1185">Reference proteome</keyword>
<proteinExistence type="predicted"/>
<reference evidence="2" key="1">
    <citation type="submission" date="2023-07" db="EMBL/GenBank/DDBJ databases">
        <title>Chromosome-level Genome Assembly of Striped Snakehead (Channa striata).</title>
        <authorList>
            <person name="Liu H."/>
        </authorList>
    </citation>
    <scope>NUCLEOTIDE SEQUENCE</scope>
    <source>
        <strain evidence="2">Gz</strain>
        <tissue evidence="2">Muscle</tissue>
    </source>
</reference>
<evidence type="ECO:0000256" key="1">
    <source>
        <dbReference type="SAM" id="MobiDB-lite"/>
    </source>
</evidence>
<feature type="region of interest" description="Disordered" evidence="1">
    <location>
        <begin position="507"/>
        <end position="529"/>
    </location>
</feature>
<protein>
    <submittedName>
        <fullName evidence="2">Uncharacterized protein</fullName>
    </submittedName>
</protein>
<feature type="compositionally biased region" description="Basic and acidic residues" evidence="1">
    <location>
        <begin position="103"/>
        <end position="116"/>
    </location>
</feature>
<feature type="region of interest" description="Disordered" evidence="1">
    <location>
        <begin position="1"/>
        <end position="37"/>
    </location>
</feature>
<feature type="compositionally biased region" description="Basic and acidic residues" evidence="1">
    <location>
        <begin position="329"/>
        <end position="345"/>
    </location>
</feature>
<feature type="compositionally biased region" description="Low complexity" evidence="1">
    <location>
        <begin position="415"/>
        <end position="432"/>
    </location>
</feature>